<dbReference type="InterPro" id="IPR025857">
    <property type="entry name" value="MacB_PCD"/>
</dbReference>
<accession>A0A1H6KQR4</accession>
<proteinExistence type="inferred from homology"/>
<comment type="subcellular location">
    <subcellularLocation>
        <location evidence="1">Cell membrane</location>
        <topology evidence="1">Multi-pass membrane protein</topology>
    </subcellularLocation>
</comment>
<dbReference type="GO" id="GO:0098797">
    <property type="term" value="C:plasma membrane protein complex"/>
    <property type="evidence" value="ECO:0007669"/>
    <property type="project" value="TreeGrafter"/>
</dbReference>
<comment type="similarity">
    <text evidence="2">Belongs to the ABC-4 integral membrane protein family. LolC/E subfamily.</text>
</comment>
<reference evidence="10 11" key="1">
    <citation type="submission" date="2016-10" db="EMBL/GenBank/DDBJ databases">
        <authorList>
            <person name="de Groot N.N."/>
        </authorList>
    </citation>
    <scope>NUCLEOTIDE SEQUENCE [LARGE SCALE GENOMIC DNA]</scope>
    <source>
        <strain evidence="10 11">CGMCC 1.10825</strain>
    </source>
</reference>
<evidence type="ECO:0000313" key="11">
    <source>
        <dbReference type="Proteomes" id="UP000199634"/>
    </source>
</evidence>
<dbReference type="Pfam" id="PF12704">
    <property type="entry name" value="MacB_PCD"/>
    <property type="match status" value="1"/>
</dbReference>
<evidence type="ECO:0000256" key="3">
    <source>
        <dbReference type="ARBA" id="ARBA00022475"/>
    </source>
</evidence>
<evidence type="ECO:0000256" key="5">
    <source>
        <dbReference type="ARBA" id="ARBA00022989"/>
    </source>
</evidence>
<evidence type="ECO:0000256" key="4">
    <source>
        <dbReference type="ARBA" id="ARBA00022692"/>
    </source>
</evidence>
<feature type="domain" description="ABC3 transporter permease C-terminal" evidence="8">
    <location>
        <begin position="280"/>
        <end position="405"/>
    </location>
</feature>
<sequence>MNLSYFIAKRLATSKKYKNSVSAPIIKIAIAAVAISVVMMLVSVATGMGLQQKIRDKITSFNGHVVISNFDNNQSEITLEPISTQQNFYPKFTEVPEVTAVHPFATKAGVVRTDKSFEGIVFKGVDENYQWNFLRDYLVDGKLPQYEEQGMTNEVIVSSFLANRLELKVGDKLPTYFLRNQEAELPTVRSFTISGIYDSGFPQFDETFVIGDLKHVQRLNKWQQDEVGGFEVFVNDFTQIEQIADEIYRHIPSTLNSEPITTKYRNIFEWMRVFDLNIYIIIGLMILVAVINMVVALLVLILERTQMVGLLKAMGAKNWTIRKIFVYNATYIVVIGLLIGNVIGLSLLFIQQQFGIITLDPTQYYVKVAPVHISIIYVLLINVALVVICYLIMLIPSYLTTKISPVKSIKFQ</sequence>
<dbReference type="AlphaFoldDB" id="A0A1H6KQR4"/>
<feature type="transmembrane region" description="Helical" evidence="7">
    <location>
        <begin position="371"/>
        <end position="395"/>
    </location>
</feature>
<keyword evidence="11" id="KW-1185">Reference proteome</keyword>
<keyword evidence="5 7" id="KW-1133">Transmembrane helix</keyword>
<gene>
    <name evidence="10" type="ORF">SAMN02927937_01279</name>
</gene>
<evidence type="ECO:0000256" key="2">
    <source>
        <dbReference type="ARBA" id="ARBA00005236"/>
    </source>
</evidence>
<keyword evidence="6 7" id="KW-0472">Membrane</keyword>
<keyword evidence="10" id="KW-0449">Lipoprotein</keyword>
<dbReference type="GO" id="GO:0044874">
    <property type="term" value="P:lipoprotein localization to outer membrane"/>
    <property type="evidence" value="ECO:0007669"/>
    <property type="project" value="TreeGrafter"/>
</dbReference>
<evidence type="ECO:0000259" key="9">
    <source>
        <dbReference type="Pfam" id="PF12704"/>
    </source>
</evidence>
<protein>
    <submittedName>
        <fullName evidence="10">Lipoprotein-releasing system permease protein</fullName>
    </submittedName>
</protein>
<dbReference type="OrthoDB" id="1522670at2"/>
<dbReference type="Pfam" id="PF02687">
    <property type="entry name" value="FtsX"/>
    <property type="match status" value="1"/>
</dbReference>
<dbReference type="InterPro" id="IPR003838">
    <property type="entry name" value="ABC3_permease_C"/>
</dbReference>
<evidence type="ECO:0000256" key="7">
    <source>
        <dbReference type="SAM" id="Phobius"/>
    </source>
</evidence>
<dbReference type="PANTHER" id="PTHR30489:SF0">
    <property type="entry name" value="LIPOPROTEIN-RELEASING SYSTEM TRANSMEMBRANE PROTEIN LOLE"/>
    <property type="match status" value="1"/>
</dbReference>
<keyword evidence="4 7" id="KW-0812">Transmembrane</keyword>
<dbReference type="STRING" id="1159016.SAMN02927937_01279"/>
<feature type="transmembrane region" description="Helical" evidence="7">
    <location>
        <begin position="324"/>
        <end position="351"/>
    </location>
</feature>
<dbReference type="InterPro" id="IPR051447">
    <property type="entry name" value="Lipoprotein-release_system"/>
</dbReference>
<organism evidence="10 11">
    <name type="scientific">Paenimyroides marinum</name>
    <dbReference type="NCBI Taxonomy" id="1159016"/>
    <lineage>
        <taxon>Bacteria</taxon>
        <taxon>Pseudomonadati</taxon>
        <taxon>Bacteroidota</taxon>
        <taxon>Flavobacteriia</taxon>
        <taxon>Flavobacteriales</taxon>
        <taxon>Flavobacteriaceae</taxon>
        <taxon>Paenimyroides</taxon>
    </lineage>
</organism>
<evidence type="ECO:0000313" key="10">
    <source>
        <dbReference type="EMBL" id="SEH76201.1"/>
    </source>
</evidence>
<evidence type="ECO:0000259" key="8">
    <source>
        <dbReference type="Pfam" id="PF02687"/>
    </source>
</evidence>
<keyword evidence="3" id="KW-1003">Cell membrane</keyword>
<name>A0A1H6KQR4_9FLAO</name>
<feature type="domain" description="MacB-like periplasmic core" evidence="9">
    <location>
        <begin position="28"/>
        <end position="247"/>
    </location>
</feature>
<dbReference type="PANTHER" id="PTHR30489">
    <property type="entry name" value="LIPOPROTEIN-RELEASING SYSTEM TRANSMEMBRANE PROTEIN LOLE"/>
    <property type="match status" value="1"/>
</dbReference>
<feature type="transmembrane region" description="Helical" evidence="7">
    <location>
        <begin position="25"/>
        <end position="50"/>
    </location>
</feature>
<evidence type="ECO:0000256" key="6">
    <source>
        <dbReference type="ARBA" id="ARBA00023136"/>
    </source>
</evidence>
<feature type="transmembrane region" description="Helical" evidence="7">
    <location>
        <begin position="278"/>
        <end position="303"/>
    </location>
</feature>
<evidence type="ECO:0000256" key="1">
    <source>
        <dbReference type="ARBA" id="ARBA00004651"/>
    </source>
</evidence>
<dbReference type="Proteomes" id="UP000199634">
    <property type="component" value="Unassembled WGS sequence"/>
</dbReference>
<dbReference type="EMBL" id="FNXE01000014">
    <property type="protein sequence ID" value="SEH76201.1"/>
    <property type="molecule type" value="Genomic_DNA"/>
</dbReference>